<dbReference type="Gene3D" id="3.30.950.10">
    <property type="entry name" value="Methyltransferase, Cobalt-precorrin-4 Transmethylase, Domain 2"/>
    <property type="match status" value="1"/>
</dbReference>
<comment type="caution">
    <text evidence="7">The sequence shown here is derived from an EMBL/GenBank/DDBJ whole genome shotgun (WGS) entry which is preliminary data.</text>
</comment>
<reference evidence="7 8" key="1">
    <citation type="submission" date="2019-09" db="EMBL/GenBank/DDBJ databases">
        <title>Whole-genome sequence of the purple sulfur bacterium Thiohalocapsa marina DSM 19078.</title>
        <authorList>
            <person name="Kyndt J.A."/>
            <person name="Meyer T.E."/>
        </authorList>
    </citation>
    <scope>NUCLEOTIDE SEQUENCE [LARGE SCALE GENOMIC DNA]</scope>
    <source>
        <strain evidence="7 8">DSM 19078</strain>
    </source>
</reference>
<organism evidence="7 8">
    <name type="scientific">Thiohalocapsa marina</name>
    <dbReference type="NCBI Taxonomy" id="424902"/>
    <lineage>
        <taxon>Bacteria</taxon>
        <taxon>Pseudomonadati</taxon>
        <taxon>Pseudomonadota</taxon>
        <taxon>Gammaproteobacteria</taxon>
        <taxon>Chromatiales</taxon>
        <taxon>Chromatiaceae</taxon>
        <taxon>Thiohalocapsa</taxon>
    </lineage>
</organism>
<dbReference type="EMBL" id="VWXX01000003">
    <property type="protein sequence ID" value="KAA6186938.1"/>
    <property type="molecule type" value="Genomic_DNA"/>
</dbReference>
<gene>
    <name evidence="7" type="primary">cbiE</name>
    <name evidence="7" type="ORF">F2Q65_03350</name>
</gene>
<accession>A0A5M8FPV9</accession>
<dbReference type="PIRSF" id="PIRSF036428">
    <property type="entry name" value="CobL"/>
    <property type="match status" value="1"/>
</dbReference>
<protein>
    <submittedName>
        <fullName evidence="7">Precorrin-6y C5,15-methyltransferase (Decarboxylating) subunit CbiE</fullName>
    </submittedName>
</protein>
<dbReference type="SUPFAM" id="SSF53790">
    <property type="entry name" value="Tetrapyrrole methylase"/>
    <property type="match status" value="1"/>
</dbReference>
<evidence type="ECO:0000256" key="4">
    <source>
        <dbReference type="ARBA" id="ARBA00022679"/>
    </source>
</evidence>
<evidence type="ECO:0000313" key="8">
    <source>
        <dbReference type="Proteomes" id="UP000322981"/>
    </source>
</evidence>
<dbReference type="Gene3D" id="3.40.1010.10">
    <property type="entry name" value="Cobalt-precorrin-4 Transmethylase, Domain 1"/>
    <property type="match status" value="1"/>
</dbReference>
<name>A0A5M8FPV9_9GAMM</name>
<comment type="pathway">
    <text evidence="1">Cofactor biosynthesis; adenosylcobalamin biosynthesis.</text>
</comment>
<feature type="domain" description="Tetrapyrrole methylase" evidence="6">
    <location>
        <begin position="13"/>
        <end position="197"/>
    </location>
</feature>
<dbReference type="InterPro" id="IPR014008">
    <property type="entry name" value="Cbl_synth_MTase_CbiT"/>
</dbReference>
<dbReference type="InterPro" id="IPR035996">
    <property type="entry name" value="4pyrrol_Methylase_sf"/>
</dbReference>
<dbReference type="InterPro" id="IPR014776">
    <property type="entry name" value="4pyrrole_Mease_sub2"/>
</dbReference>
<dbReference type="InterPro" id="IPR014777">
    <property type="entry name" value="4pyrrole_Mease_sub1"/>
</dbReference>
<keyword evidence="5" id="KW-0949">S-adenosyl-L-methionine</keyword>
<dbReference type="PANTHER" id="PTHR43182">
    <property type="entry name" value="COBALT-PRECORRIN-6B C(15)-METHYLTRANSFERASE (DECARBOXYLATING)"/>
    <property type="match status" value="1"/>
</dbReference>
<evidence type="ECO:0000313" key="7">
    <source>
        <dbReference type="EMBL" id="KAA6186938.1"/>
    </source>
</evidence>
<dbReference type="PANTHER" id="PTHR43182:SF1">
    <property type="entry name" value="COBALT-PRECORRIN-7 C(5)-METHYLTRANSFERASE"/>
    <property type="match status" value="1"/>
</dbReference>
<evidence type="ECO:0000256" key="1">
    <source>
        <dbReference type="ARBA" id="ARBA00004953"/>
    </source>
</evidence>
<dbReference type="OrthoDB" id="9787825at2"/>
<evidence type="ECO:0000256" key="2">
    <source>
        <dbReference type="ARBA" id="ARBA00022573"/>
    </source>
</evidence>
<dbReference type="InterPro" id="IPR012818">
    <property type="entry name" value="CbiE"/>
</dbReference>
<dbReference type="Pfam" id="PF00590">
    <property type="entry name" value="TP_methylase"/>
    <property type="match status" value="1"/>
</dbReference>
<evidence type="ECO:0000259" key="6">
    <source>
        <dbReference type="Pfam" id="PF00590"/>
    </source>
</evidence>
<dbReference type="CDD" id="cd02440">
    <property type="entry name" value="AdoMet_MTases"/>
    <property type="match status" value="1"/>
</dbReference>
<dbReference type="Proteomes" id="UP000322981">
    <property type="component" value="Unassembled WGS sequence"/>
</dbReference>
<keyword evidence="4 7" id="KW-0808">Transferase</keyword>
<dbReference type="NCBIfam" id="TIGR02469">
    <property type="entry name" value="CbiT"/>
    <property type="match status" value="1"/>
</dbReference>
<proteinExistence type="predicted"/>
<sequence>MTRATDRPRQAWLTIVGIGEDGLAGLGETARRAITEAPVLFGGERHLRLLPPSATQRREAWPSPFAAAFDRLLAHRGSPVCVLASGDPMLFGIGGSLAERLPPDEMRILPAPSSISLAAARMGWALQDVRVIPAHGRPLERVNLYLAPNARLLVLSADGRTPARLAALLDAQGFGGSRLTVFERLGGPAERRLDGLASDWAAPQQPCAALNLVAVACRAGAYARPLSRRCGLADDAFAHDGQLTKRDIRSATLARLGPLPGELLWDVGAGCGSIGIEWMRAERDCRALAIEPDAGRRALIERNREALGVPGLGLVAGRAPQALDGLAPPDAVFIGGGLTVDGVAEACWQALKPGGRLVANAVTVQSESFLVGLRARIGGDLTRISVAHAAPLGRFDGWRTAMPVTILTAIKPD</sequence>
<dbReference type="GO" id="GO:0009236">
    <property type="term" value="P:cobalamin biosynthetic process"/>
    <property type="evidence" value="ECO:0007669"/>
    <property type="project" value="UniProtKB-UniPathway"/>
</dbReference>
<keyword evidence="3 7" id="KW-0489">Methyltransferase</keyword>
<dbReference type="UniPathway" id="UPA00148"/>
<dbReference type="SUPFAM" id="SSF53335">
    <property type="entry name" value="S-adenosyl-L-methionine-dependent methyltransferases"/>
    <property type="match status" value="1"/>
</dbReference>
<dbReference type="GO" id="GO:0008276">
    <property type="term" value="F:protein methyltransferase activity"/>
    <property type="evidence" value="ECO:0007669"/>
    <property type="project" value="InterPro"/>
</dbReference>
<dbReference type="InterPro" id="IPR000878">
    <property type="entry name" value="4pyrrol_Mease"/>
</dbReference>
<dbReference type="AlphaFoldDB" id="A0A5M8FPV9"/>
<dbReference type="GO" id="GO:0032259">
    <property type="term" value="P:methylation"/>
    <property type="evidence" value="ECO:0007669"/>
    <property type="project" value="UniProtKB-KW"/>
</dbReference>
<dbReference type="InterPro" id="IPR029063">
    <property type="entry name" value="SAM-dependent_MTases_sf"/>
</dbReference>
<dbReference type="CDD" id="cd11644">
    <property type="entry name" value="Precorrin-6Y-MT"/>
    <property type="match status" value="1"/>
</dbReference>
<dbReference type="RefSeq" id="WP_150090409.1">
    <property type="nucleotide sequence ID" value="NZ_JBFUOH010000120.1"/>
</dbReference>
<evidence type="ECO:0000256" key="3">
    <source>
        <dbReference type="ARBA" id="ARBA00022603"/>
    </source>
</evidence>
<dbReference type="InterPro" id="IPR050714">
    <property type="entry name" value="Cobalamin_biosynth_MTase"/>
</dbReference>
<keyword evidence="8" id="KW-1185">Reference proteome</keyword>
<dbReference type="Gene3D" id="3.40.50.150">
    <property type="entry name" value="Vaccinia Virus protein VP39"/>
    <property type="match status" value="1"/>
</dbReference>
<dbReference type="NCBIfam" id="TIGR02467">
    <property type="entry name" value="CbiE"/>
    <property type="match status" value="1"/>
</dbReference>
<keyword evidence="2" id="KW-0169">Cobalamin biosynthesis</keyword>
<dbReference type="InterPro" id="IPR006365">
    <property type="entry name" value="Cbl_synth_CobL"/>
</dbReference>
<evidence type="ECO:0000256" key="5">
    <source>
        <dbReference type="ARBA" id="ARBA00022691"/>
    </source>
</evidence>